<dbReference type="AlphaFoldDB" id="A0A9P0Q3V9"/>
<accession>A0A9P0Q3V9</accession>
<dbReference type="EMBL" id="CAKOFQ010007623">
    <property type="protein sequence ID" value="CAH2005106.1"/>
    <property type="molecule type" value="Genomic_DNA"/>
</dbReference>
<sequence length="42" mass="5005">MTAIGSVIVCFFRFINQNSVKIRQQCRARFSITFNEFDCYIH</sequence>
<protein>
    <submittedName>
        <fullName evidence="1">Uncharacterized protein</fullName>
    </submittedName>
</protein>
<proteinExistence type="predicted"/>
<organism evidence="1 2">
    <name type="scientific">Acanthoscelides obtectus</name>
    <name type="common">Bean weevil</name>
    <name type="synonym">Bruchus obtectus</name>
    <dbReference type="NCBI Taxonomy" id="200917"/>
    <lineage>
        <taxon>Eukaryota</taxon>
        <taxon>Metazoa</taxon>
        <taxon>Ecdysozoa</taxon>
        <taxon>Arthropoda</taxon>
        <taxon>Hexapoda</taxon>
        <taxon>Insecta</taxon>
        <taxon>Pterygota</taxon>
        <taxon>Neoptera</taxon>
        <taxon>Endopterygota</taxon>
        <taxon>Coleoptera</taxon>
        <taxon>Polyphaga</taxon>
        <taxon>Cucujiformia</taxon>
        <taxon>Chrysomeloidea</taxon>
        <taxon>Chrysomelidae</taxon>
        <taxon>Bruchinae</taxon>
        <taxon>Bruchini</taxon>
        <taxon>Acanthoscelides</taxon>
    </lineage>
</organism>
<gene>
    <name evidence="1" type="ORF">ACAOBT_LOCUS28350</name>
</gene>
<dbReference type="Proteomes" id="UP001152888">
    <property type="component" value="Unassembled WGS sequence"/>
</dbReference>
<evidence type="ECO:0000313" key="1">
    <source>
        <dbReference type="EMBL" id="CAH2005106.1"/>
    </source>
</evidence>
<keyword evidence="2" id="KW-1185">Reference proteome</keyword>
<reference evidence="1" key="1">
    <citation type="submission" date="2022-03" db="EMBL/GenBank/DDBJ databases">
        <authorList>
            <person name="Sayadi A."/>
        </authorList>
    </citation>
    <scope>NUCLEOTIDE SEQUENCE</scope>
</reference>
<comment type="caution">
    <text evidence="1">The sequence shown here is derived from an EMBL/GenBank/DDBJ whole genome shotgun (WGS) entry which is preliminary data.</text>
</comment>
<name>A0A9P0Q3V9_ACAOB</name>
<evidence type="ECO:0000313" key="2">
    <source>
        <dbReference type="Proteomes" id="UP001152888"/>
    </source>
</evidence>